<feature type="region of interest" description="Disordered" evidence="1">
    <location>
        <begin position="339"/>
        <end position="397"/>
    </location>
</feature>
<feature type="transmembrane region" description="Helical" evidence="2">
    <location>
        <begin position="313"/>
        <end position="330"/>
    </location>
</feature>
<keyword evidence="2" id="KW-1133">Transmembrane helix</keyword>
<dbReference type="EMBL" id="JAHHGZ010000051">
    <property type="protein sequence ID" value="MBW4671672.1"/>
    <property type="molecule type" value="Genomic_DNA"/>
</dbReference>
<reference evidence="4" key="1">
    <citation type="submission" date="2021-05" db="EMBL/GenBank/DDBJ databases">
        <authorList>
            <person name="Pietrasiak N."/>
            <person name="Ward R."/>
            <person name="Stajich J.E."/>
            <person name="Kurbessoian T."/>
        </authorList>
    </citation>
    <scope>NUCLEOTIDE SEQUENCE</scope>
    <source>
        <strain evidence="4">GSE-NOS-MK-12-04C</strain>
    </source>
</reference>
<evidence type="ECO:0008006" key="6">
    <source>
        <dbReference type="Google" id="ProtNLM"/>
    </source>
</evidence>
<dbReference type="AlphaFoldDB" id="A0A951QT07"/>
<proteinExistence type="predicted"/>
<feature type="signal peptide" evidence="3">
    <location>
        <begin position="1"/>
        <end position="27"/>
    </location>
</feature>
<reference evidence="4" key="2">
    <citation type="journal article" date="2022" name="Microbiol. Resour. Announc.">
        <title>Metagenome Sequencing to Explore Phylogenomics of Terrestrial Cyanobacteria.</title>
        <authorList>
            <person name="Ward R.D."/>
            <person name="Stajich J.E."/>
            <person name="Johansen J.R."/>
            <person name="Huntemann M."/>
            <person name="Clum A."/>
            <person name="Foster B."/>
            <person name="Foster B."/>
            <person name="Roux S."/>
            <person name="Palaniappan K."/>
            <person name="Varghese N."/>
            <person name="Mukherjee S."/>
            <person name="Reddy T.B.K."/>
            <person name="Daum C."/>
            <person name="Copeland A."/>
            <person name="Chen I.A."/>
            <person name="Ivanova N.N."/>
            <person name="Kyrpides N.C."/>
            <person name="Shapiro N."/>
            <person name="Eloe-Fadrosh E.A."/>
            <person name="Pietrasiak N."/>
        </authorList>
    </citation>
    <scope>NUCLEOTIDE SEQUENCE</scope>
    <source>
        <strain evidence="4">GSE-NOS-MK-12-04C</strain>
    </source>
</reference>
<evidence type="ECO:0000256" key="1">
    <source>
        <dbReference type="SAM" id="MobiDB-lite"/>
    </source>
</evidence>
<accession>A0A951QT07</accession>
<comment type="caution">
    <text evidence="4">The sequence shown here is derived from an EMBL/GenBank/DDBJ whole genome shotgun (WGS) entry which is preliminary data.</text>
</comment>
<evidence type="ECO:0000256" key="3">
    <source>
        <dbReference type="SAM" id="SignalP"/>
    </source>
</evidence>
<gene>
    <name evidence="4" type="ORF">KME60_30660</name>
</gene>
<evidence type="ECO:0000256" key="2">
    <source>
        <dbReference type="SAM" id="Phobius"/>
    </source>
</evidence>
<protein>
    <recommendedName>
        <fullName evidence="6">PEP-CTERM sorting domain-containing protein</fullName>
    </recommendedName>
</protein>
<sequence length="429" mass="45971">MVFKSVIHKVAFSSIAAVLAVCQPASAQLNIGRYGVQPGLEQNYLQYQLSGEPLSQMRVIPGCITGFGLGCNKSGEVLQQLLESNNRSSYSDLLMRAAGGEQNFRNFSTFYGNNPRLPEVPYSSFWHDDAKNIMDGSQYVLGQPVGRVPVDGLGAITKNFYWSPFSGDNNSLSLRDGLLNLKMSYGRLALEEATKIPNIQQQIQSLGLSKDMTQYYLGNISRGFQALNSGNENSLKNSIFNLLSMPYSPNGGEFGRPLAGIGNEFNLVYGQGLEASSFVGSPLVTLEPESINLETTAFESGSVLNPSGSDNGFPYWIFGLALLGLLFFLLSGGSGNSSSPGGTALANAGQIPGVTPPPPSPSPTVCADMPSGNGVVNNNQNTNTNCTAPTPVPQEVKKVPEPSTVTAVLLMAIVFLLYQKQRRSLVGWR</sequence>
<evidence type="ECO:0000313" key="4">
    <source>
        <dbReference type="EMBL" id="MBW4671672.1"/>
    </source>
</evidence>
<keyword evidence="2" id="KW-0812">Transmembrane</keyword>
<evidence type="ECO:0000313" key="5">
    <source>
        <dbReference type="Proteomes" id="UP000729701"/>
    </source>
</evidence>
<organism evidence="4 5">
    <name type="scientific">Cyanomargarita calcarea GSE-NOS-MK-12-04C</name>
    <dbReference type="NCBI Taxonomy" id="2839659"/>
    <lineage>
        <taxon>Bacteria</taxon>
        <taxon>Bacillati</taxon>
        <taxon>Cyanobacteriota</taxon>
        <taxon>Cyanophyceae</taxon>
        <taxon>Nostocales</taxon>
        <taxon>Cyanomargaritaceae</taxon>
        <taxon>Cyanomargarita</taxon>
    </lineage>
</organism>
<feature type="compositionally biased region" description="Low complexity" evidence="1">
    <location>
        <begin position="372"/>
        <end position="385"/>
    </location>
</feature>
<keyword evidence="2" id="KW-0472">Membrane</keyword>
<feature type="chain" id="PRO_5037176600" description="PEP-CTERM sorting domain-containing protein" evidence="3">
    <location>
        <begin position="28"/>
        <end position="429"/>
    </location>
</feature>
<keyword evidence="3" id="KW-0732">Signal</keyword>
<name>A0A951QT07_9CYAN</name>
<dbReference type="Proteomes" id="UP000729701">
    <property type="component" value="Unassembled WGS sequence"/>
</dbReference>
<feature type="transmembrane region" description="Helical" evidence="2">
    <location>
        <begin position="403"/>
        <end position="419"/>
    </location>
</feature>